<name>A0A9P8VJX3_9PEZI</name>
<dbReference type="AlphaFoldDB" id="A0A9P8VJX3"/>
<comment type="caution">
    <text evidence="1">The sequence shown here is derived from an EMBL/GenBank/DDBJ whole genome shotgun (WGS) entry which is preliminary data.</text>
</comment>
<evidence type="ECO:0000313" key="2">
    <source>
        <dbReference type="Proteomes" id="UP000770015"/>
    </source>
</evidence>
<gene>
    <name evidence="1" type="ORF">F5X68DRAFT_227289</name>
</gene>
<protein>
    <submittedName>
        <fullName evidence="1">Beta-xylosidase</fullName>
    </submittedName>
</protein>
<dbReference type="SUPFAM" id="SSF75005">
    <property type="entry name" value="Arabinanase/levansucrase/invertase"/>
    <property type="match status" value="2"/>
</dbReference>
<dbReference type="OrthoDB" id="5218136at2759"/>
<dbReference type="Gene3D" id="2.115.10.20">
    <property type="entry name" value="Glycosyl hydrolase domain, family 43"/>
    <property type="match status" value="2"/>
</dbReference>
<dbReference type="EMBL" id="JAGSXJ010000002">
    <property type="protein sequence ID" value="KAH6695305.1"/>
    <property type="molecule type" value="Genomic_DNA"/>
</dbReference>
<accession>A0A9P8VJX3</accession>
<dbReference type="InterPro" id="IPR023296">
    <property type="entry name" value="Glyco_hydro_beta-prop_sf"/>
</dbReference>
<reference evidence="1" key="1">
    <citation type="journal article" date="2021" name="Nat. Commun.">
        <title>Genetic determinants of endophytism in the Arabidopsis root mycobiome.</title>
        <authorList>
            <person name="Mesny F."/>
            <person name="Miyauchi S."/>
            <person name="Thiergart T."/>
            <person name="Pickel B."/>
            <person name="Atanasova L."/>
            <person name="Karlsson M."/>
            <person name="Huettel B."/>
            <person name="Barry K.W."/>
            <person name="Haridas S."/>
            <person name="Chen C."/>
            <person name="Bauer D."/>
            <person name="Andreopoulos W."/>
            <person name="Pangilinan J."/>
            <person name="LaButti K."/>
            <person name="Riley R."/>
            <person name="Lipzen A."/>
            <person name="Clum A."/>
            <person name="Drula E."/>
            <person name="Henrissat B."/>
            <person name="Kohler A."/>
            <person name="Grigoriev I.V."/>
            <person name="Martin F.M."/>
            <person name="Hacquard S."/>
        </authorList>
    </citation>
    <scope>NUCLEOTIDE SEQUENCE</scope>
    <source>
        <strain evidence="1">MPI-SDFR-AT-0117</strain>
    </source>
</reference>
<sequence length="348" mass="38199">MKAALVTGGVISIIGTITSLSILGIIITTTGVKAVDTAAVALTQPPPEGWPVFWHKGVVTNKTTSIYNPTNEFIFPSIFHAGRWLNTPRAEWYIYYAPHDDPGGIALRYADSLEGPWTEYPENPVISRTWGDHYTVPHVSSPDAVWDAEANGGNGTMRMYFHGSNSVTRWATSADGISFTYGGIAVENAMVGPAVTESSYARVFRHPDPRSTFRWAMFYMGNERDNIRRIRLAESIDGETWTVSPGPVLVPGPEEGGNVSGGSLWRWGGQDYIIYHASSGKIYARTIDVTLRQVGEVPIVLYEGRGDKSDDRVASPVVVEENGSTYLFYEKGSRLKATIAWAKMAAQK</sequence>
<evidence type="ECO:0000313" key="1">
    <source>
        <dbReference type="EMBL" id="KAH6695305.1"/>
    </source>
</evidence>
<organism evidence="1 2">
    <name type="scientific">Plectosphaerella plurivora</name>
    <dbReference type="NCBI Taxonomy" id="936078"/>
    <lineage>
        <taxon>Eukaryota</taxon>
        <taxon>Fungi</taxon>
        <taxon>Dikarya</taxon>
        <taxon>Ascomycota</taxon>
        <taxon>Pezizomycotina</taxon>
        <taxon>Sordariomycetes</taxon>
        <taxon>Hypocreomycetidae</taxon>
        <taxon>Glomerellales</taxon>
        <taxon>Plectosphaerellaceae</taxon>
        <taxon>Plectosphaerella</taxon>
    </lineage>
</organism>
<proteinExistence type="predicted"/>
<dbReference type="Proteomes" id="UP000770015">
    <property type="component" value="Unassembled WGS sequence"/>
</dbReference>
<keyword evidence="2" id="KW-1185">Reference proteome</keyword>